<reference evidence="1" key="1">
    <citation type="journal article" date="2014" name="Front. Microbiol.">
        <title>High frequency of phylogenetically diverse reductive dehalogenase-homologous genes in deep subseafloor sedimentary metagenomes.</title>
        <authorList>
            <person name="Kawai M."/>
            <person name="Futagami T."/>
            <person name="Toyoda A."/>
            <person name="Takaki Y."/>
            <person name="Nishi S."/>
            <person name="Hori S."/>
            <person name="Arai W."/>
            <person name="Tsubouchi T."/>
            <person name="Morono Y."/>
            <person name="Uchiyama I."/>
            <person name="Ito T."/>
            <person name="Fujiyama A."/>
            <person name="Inagaki F."/>
            <person name="Takami H."/>
        </authorList>
    </citation>
    <scope>NUCLEOTIDE SEQUENCE</scope>
    <source>
        <strain evidence="1">Expedition CK06-06</strain>
    </source>
</reference>
<accession>X0U7B4</accession>
<dbReference type="AlphaFoldDB" id="X0U7B4"/>
<evidence type="ECO:0000313" key="1">
    <source>
        <dbReference type="EMBL" id="GAF95221.1"/>
    </source>
</evidence>
<protein>
    <submittedName>
        <fullName evidence="1">Uncharacterized protein</fullName>
    </submittedName>
</protein>
<comment type="caution">
    <text evidence="1">The sequence shown here is derived from an EMBL/GenBank/DDBJ whole genome shotgun (WGS) entry which is preliminary data.</text>
</comment>
<sequence>DIEEFLNILEEIYQGKRKVKIKKEGEEYLRIINEIVNFGNREK</sequence>
<dbReference type="EMBL" id="BARS01018503">
    <property type="protein sequence ID" value="GAF95221.1"/>
    <property type="molecule type" value="Genomic_DNA"/>
</dbReference>
<proteinExistence type="predicted"/>
<feature type="non-terminal residue" evidence="1">
    <location>
        <position position="1"/>
    </location>
</feature>
<gene>
    <name evidence="1" type="ORF">S01H1_30104</name>
</gene>
<organism evidence="1">
    <name type="scientific">marine sediment metagenome</name>
    <dbReference type="NCBI Taxonomy" id="412755"/>
    <lineage>
        <taxon>unclassified sequences</taxon>
        <taxon>metagenomes</taxon>
        <taxon>ecological metagenomes</taxon>
    </lineage>
</organism>
<name>X0U7B4_9ZZZZ</name>